<keyword evidence="1" id="KW-0812">Transmembrane</keyword>
<accession>A0AB73G3I8</accession>
<organism evidence="2 3">
    <name type="scientific">Burkholderia ubonensis</name>
    <dbReference type="NCBI Taxonomy" id="101571"/>
    <lineage>
        <taxon>Bacteria</taxon>
        <taxon>Pseudomonadati</taxon>
        <taxon>Pseudomonadota</taxon>
        <taxon>Betaproteobacteria</taxon>
        <taxon>Burkholderiales</taxon>
        <taxon>Burkholderiaceae</taxon>
        <taxon>Burkholderia</taxon>
        <taxon>Burkholderia cepacia complex</taxon>
    </lineage>
</organism>
<sequence length="181" mass="19808">MSIFLLALFLLLICGLHAGAPDFNASRTLSFFPLFGFFLNFVFSTRWPAGRSLAPLSRIALAIALLGAIIGSVHPALLNFTMTIIGVRSEPAALIVVAKDEHARLEELTKQNGLDIRFCKLSATDSWATRDARAIWHNIGSTSYIRLLDRATNGQRNLRVPIAQDHLNVIGTEGGTSFCKN</sequence>
<feature type="transmembrane region" description="Helical" evidence="1">
    <location>
        <begin position="59"/>
        <end position="78"/>
    </location>
</feature>
<evidence type="ECO:0000256" key="1">
    <source>
        <dbReference type="SAM" id="Phobius"/>
    </source>
</evidence>
<keyword evidence="1" id="KW-1133">Transmembrane helix</keyword>
<comment type="caution">
    <text evidence="2">The sequence shown here is derived from an EMBL/GenBank/DDBJ whole genome shotgun (WGS) entry which is preliminary data.</text>
</comment>
<dbReference type="EMBL" id="LOZE01000050">
    <property type="protein sequence ID" value="KVM33271.1"/>
    <property type="molecule type" value="Genomic_DNA"/>
</dbReference>
<feature type="transmembrane region" description="Helical" evidence="1">
    <location>
        <begin position="28"/>
        <end position="47"/>
    </location>
</feature>
<dbReference type="Proteomes" id="UP000061665">
    <property type="component" value="Unassembled WGS sequence"/>
</dbReference>
<dbReference type="AlphaFoldDB" id="A0AB73G3I8"/>
<evidence type="ECO:0000313" key="3">
    <source>
        <dbReference type="Proteomes" id="UP000061665"/>
    </source>
</evidence>
<evidence type="ECO:0000313" key="2">
    <source>
        <dbReference type="EMBL" id="KVM33271.1"/>
    </source>
</evidence>
<gene>
    <name evidence="2" type="ORF">WJ53_36230</name>
</gene>
<protein>
    <submittedName>
        <fullName evidence="2">Uncharacterized protein</fullName>
    </submittedName>
</protein>
<reference evidence="2 3" key="1">
    <citation type="submission" date="2015-11" db="EMBL/GenBank/DDBJ databases">
        <title>Expanding the genomic diversity of Burkholderia species for the development of highly accurate diagnostics.</title>
        <authorList>
            <person name="Sahl J."/>
            <person name="Keim P."/>
            <person name="Wagner D."/>
        </authorList>
    </citation>
    <scope>NUCLEOTIDE SEQUENCE [LARGE SCALE GENOMIC DNA]</scope>
    <source>
        <strain evidence="2 3">MSMB2058</strain>
    </source>
</reference>
<name>A0AB73G3I8_9BURK</name>
<proteinExistence type="predicted"/>
<keyword evidence="1" id="KW-0472">Membrane</keyword>